<feature type="signal peptide" evidence="4">
    <location>
        <begin position="1"/>
        <end position="18"/>
    </location>
</feature>
<evidence type="ECO:0000313" key="6">
    <source>
        <dbReference type="Proteomes" id="UP000001554"/>
    </source>
</evidence>
<dbReference type="RefSeq" id="XP_035663899.1">
    <property type="nucleotide sequence ID" value="XM_035808006.1"/>
</dbReference>
<dbReference type="InterPro" id="IPR001229">
    <property type="entry name" value="Jacalin-like_lectin_dom"/>
</dbReference>
<dbReference type="OrthoDB" id="581739at2759"/>
<organism evidence="6 7">
    <name type="scientific">Branchiostoma floridae</name>
    <name type="common">Florida lancelet</name>
    <name type="synonym">Amphioxus</name>
    <dbReference type="NCBI Taxonomy" id="7739"/>
    <lineage>
        <taxon>Eukaryota</taxon>
        <taxon>Metazoa</taxon>
        <taxon>Chordata</taxon>
        <taxon>Cephalochordata</taxon>
        <taxon>Leptocardii</taxon>
        <taxon>Amphioxiformes</taxon>
        <taxon>Branchiostomatidae</taxon>
        <taxon>Branchiostoma</taxon>
    </lineage>
</organism>
<dbReference type="InterPro" id="IPR036404">
    <property type="entry name" value="Jacalin-like_lectin_dom_sf"/>
</dbReference>
<accession>A0A9J7HTP8</accession>
<feature type="domain" description="Jacalin-type lectin" evidence="5">
    <location>
        <begin position="191"/>
        <end position="333"/>
    </location>
</feature>
<reference evidence="7" key="1">
    <citation type="submission" date="2025-08" db="UniProtKB">
        <authorList>
            <consortium name="RefSeq"/>
        </authorList>
    </citation>
    <scope>IDENTIFICATION</scope>
    <source>
        <strain evidence="7">S238N-H82</strain>
        <tissue evidence="7">Testes</tissue>
    </source>
</reference>
<evidence type="ECO:0000256" key="3">
    <source>
        <dbReference type="SAM" id="MobiDB-lite"/>
    </source>
</evidence>
<feature type="region of interest" description="Disordered" evidence="3">
    <location>
        <begin position="58"/>
        <end position="100"/>
    </location>
</feature>
<evidence type="ECO:0000313" key="7">
    <source>
        <dbReference type="RefSeq" id="XP_035663899.1"/>
    </source>
</evidence>
<dbReference type="SUPFAM" id="SSF51101">
    <property type="entry name" value="Mannose-binding lectins"/>
    <property type="match status" value="1"/>
</dbReference>
<dbReference type="Gene3D" id="2.100.10.30">
    <property type="entry name" value="Jacalin-like lectin domain"/>
    <property type="match status" value="1"/>
</dbReference>
<dbReference type="Proteomes" id="UP000001554">
    <property type="component" value="Unplaced"/>
</dbReference>
<dbReference type="SMART" id="SM00915">
    <property type="entry name" value="Jacalin"/>
    <property type="match status" value="1"/>
</dbReference>
<sequence>MRVSVLMTMGLVALLGNGRFFAAGDNRDGPSALEEELDHLFEELDGPSALEEELDGSSTLEEELDGSSTLEEELDGSSTLEEELDRPSVLEEELGGSSTLEEELDHLLEELVVVQREVESKVIGSSAVGDNRDTLDDELDNDAIVQRELELKDDDIKKGADGDDMSRLPASALHVRGENPWGYPDSWIKNVHASQPYGGNGGEPFSDRSYERDRIAKISVWTGNPDFIHAIQVTYGSHTAPKHGGNGGTRHDFDLHHETITEVRLRVGWHVDRIGFKTNRGRDLGAVGGMGGKYYVDSHGWVDTYWTYNMCYLVSIEGRAGAYVDQLTFFWKC</sequence>
<dbReference type="InterPro" id="IPR052321">
    <property type="entry name" value="PolyBind_ProtTraffic"/>
</dbReference>
<keyword evidence="2" id="KW-0430">Lectin</keyword>
<dbReference type="Pfam" id="PF01419">
    <property type="entry name" value="Jacalin"/>
    <property type="match status" value="1"/>
</dbReference>
<evidence type="ECO:0000256" key="4">
    <source>
        <dbReference type="SAM" id="SignalP"/>
    </source>
</evidence>
<evidence type="ECO:0000256" key="2">
    <source>
        <dbReference type="ARBA" id="ARBA00022734"/>
    </source>
</evidence>
<protein>
    <submittedName>
        <fullName evidence="7">Uncharacterized protein LOC118407529</fullName>
    </submittedName>
</protein>
<dbReference type="GeneID" id="118407529"/>
<name>A0A9J7HTP8_BRAFL</name>
<dbReference type="KEGG" id="bfo:118407529"/>
<evidence type="ECO:0000256" key="1">
    <source>
        <dbReference type="ARBA" id="ARBA00022729"/>
    </source>
</evidence>
<dbReference type="PANTHER" id="PTHR33589">
    <property type="entry name" value="OS11G0524900 PROTEIN"/>
    <property type="match status" value="1"/>
</dbReference>
<evidence type="ECO:0000259" key="5">
    <source>
        <dbReference type="PROSITE" id="PS51752"/>
    </source>
</evidence>
<feature type="chain" id="PRO_5039904807" evidence="4">
    <location>
        <begin position="19"/>
        <end position="333"/>
    </location>
</feature>
<dbReference type="GO" id="GO:0030246">
    <property type="term" value="F:carbohydrate binding"/>
    <property type="evidence" value="ECO:0007669"/>
    <property type="project" value="UniProtKB-KW"/>
</dbReference>
<dbReference type="AlphaFoldDB" id="A0A9J7HTP8"/>
<dbReference type="PANTHER" id="PTHR33589:SF3">
    <property type="entry name" value="ZYMOGEN GRANULE MEMBRANE PROTEIN 16-LIKE"/>
    <property type="match status" value="1"/>
</dbReference>
<keyword evidence="6" id="KW-1185">Reference proteome</keyword>
<keyword evidence="1 4" id="KW-0732">Signal</keyword>
<gene>
    <name evidence="7" type="primary">LOC118407529</name>
</gene>
<dbReference type="PROSITE" id="PS51752">
    <property type="entry name" value="JACALIN_LECTIN"/>
    <property type="match status" value="1"/>
</dbReference>
<proteinExistence type="predicted"/>